<dbReference type="AlphaFoldDB" id="A0A8J6U9C8"/>
<evidence type="ECO:0000313" key="1">
    <source>
        <dbReference type="EMBL" id="MBD0832967.1"/>
    </source>
</evidence>
<reference evidence="1 2" key="1">
    <citation type="submission" date="2020-09" db="EMBL/GenBank/DDBJ databases">
        <title>TT11 complete genome.</title>
        <authorList>
            <person name="Wu Z."/>
        </authorList>
    </citation>
    <scope>NUCLEOTIDE SEQUENCE [LARGE SCALE GENOMIC DNA]</scope>
    <source>
        <strain evidence="1 2">TT11</strain>
    </source>
</reference>
<sequence length="178" mass="20248">MNTKPLKLLFIFTCFILLQNCGGAKDDDCTKEAKITNYYYVNNQSYSYESTIEIPCDFPDPEPVEIDIPILDNFTYEIISFIYTKDTGNNTSRLQFEIKLINNNDFAVEGVPVITMKTPELEFSSNYYASKSPNNCYKLDANSSCTLSYDEEASLDLGVSNSIEIINVEYYLTKKISS</sequence>
<gene>
    <name evidence="1" type="ORF">ICJ83_12555</name>
</gene>
<evidence type="ECO:0000313" key="2">
    <source>
        <dbReference type="Proteomes" id="UP000600588"/>
    </source>
</evidence>
<keyword evidence="2" id="KW-1185">Reference proteome</keyword>
<accession>A0A8J6U9C8</accession>
<comment type="caution">
    <text evidence="1">The sequence shown here is derived from an EMBL/GenBank/DDBJ whole genome shotgun (WGS) entry which is preliminary data.</text>
</comment>
<dbReference type="EMBL" id="JACVXB010000005">
    <property type="protein sequence ID" value="MBD0832967.1"/>
    <property type="molecule type" value="Genomic_DNA"/>
</dbReference>
<proteinExistence type="predicted"/>
<protein>
    <submittedName>
        <fullName evidence="1">Uncharacterized protein</fullName>
    </submittedName>
</protein>
<dbReference type="RefSeq" id="WP_188230746.1">
    <property type="nucleotide sequence ID" value="NZ_JACVXB010000005.1"/>
</dbReference>
<dbReference type="Proteomes" id="UP000600588">
    <property type="component" value="Unassembled WGS sequence"/>
</dbReference>
<organism evidence="1 2">
    <name type="scientific">Aestuariibaculum sediminum</name>
    <dbReference type="NCBI Taxonomy" id="2770637"/>
    <lineage>
        <taxon>Bacteria</taxon>
        <taxon>Pseudomonadati</taxon>
        <taxon>Bacteroidota</taxon>
        <taxon>Flavobacteriia</taxon>
        <taxon>Flavobacteriales</taxon>
        <taxon>Flavobacteriaceae</taxon>
    </lineage>
</organism>
<name>A0A8J6U9C8_9FLAO</name>